<evidence type="ECO:0000313" key="1">
    <source>
        <dbReference type="EMBL" id="KAK4037481.1"/>
    </source>
</evidence>
<reference evidence="1 2" key="1">
    <citation type="journal article" date="2023" name="Nucleic Acids Res.">
        <title>The hologenome of Daphnia magna reveals possible DNA methylation and microbiome-mediated evolution of the host genome.</title>
        <authorList>
            <person name="Chaturvedi A."/>
            <person name="Li X."/>
            <person name="Dhandapani V."/>
            <person name="Marshall H."/>
            <person name="Kissane S."/>
            <person name="Cuenca-Cambronero M."/>
            <person name="Asole G."/>
            <person name="Calvet F."/>
            <person name="Ruiz-Romero M."/>
            <person name="Marangio P."/>
            <person name="Guigo R."/>
            <person name="Rago D."/>
            <person name="Mirbahai L."/>
            <person name="Eastwood N."/>
            <person name="Colbourne J.K."/>
            <person name="Zhou J."/>
            <person name="Mallon E."/>
            <person name="Orsini L."/>
        </authorList>
    </citation>
    <scope>NUCLEOTIDE SEQUENCE [LARGE SCALE GENOMIC DNA]</scope>
    <source>
        <strain evidence="1">LRV0_1</strain>
    </source>
</reference>
<organism evidence="1 2">
    <name type="scientific">Daphnia magna</name>
    <dbReference type="NCBI Taxonomy" id="35525"/>
    <lineage>
        <taxon>Eukaryota</taxon>
        <taxon>Metazoa</taxon>
        <taxon>Ecdysozoa</taxon>
        <taxon>Arthropoda</taxon>
        <taxon>Crustacea</taxon>
        <taxon>Branchiopoda</taxon>
        <taxon>Diplostraca</taxon>
        <taxon>Cladocera</taxon>
        <taxon>Anomopoda</taxon>
        <taxon>Daphniidae</taxon>
        <taxon>Daphnia</taxon>
    </lineage>
</organism>
<protein>
    <submittedName>
        <fullName evidence="1">Uncharacterized protein</fullName>
    </submittedName>
</protein>
<dbReference type="EMBL" id="JAOYFB010000040">
    <property type="protein sequence ID" value="KAK4037481.1"/>
    <property type="molecule type" value="Genomic_DNA"/>
</dbReference>
<dbReference type="Proteomes" id="UP001234178">
    <property type="component" value="Unassembled WGS sequence"/>
</dbReference>
<evidence type="ECO:0000313" key="2">
    <source>
        <dbReference type="Proteomes" id="UP001234178"/>
    </source>
</evidence>
<comment type="caution">
    <text evidence="1">The sequence shown here is derived from an EMBL/GenBank/DDBJ whole genome shotgun (WGS) entry which is preliminary data.</text>
</comment>
<keyword evidence="2" id="KW-1185">Reference proteome</keyword>
<sequence length="123" mass="13663">MSFAYWCTYLGYVSMFCLKVRPIIFKAVNEIPMNMTKINDVSSRHGKRFCVNFQVCWLSTPKNSNMFTLSGESLFLSSEISSPAEEKSCSHGTDIAAKDPSCEAEGNYSVGFFVWSLGSNVGV</sequence>
<gene>
    <name evidence="1" type="ORF">OUZ56_029514</name>
</gene>
<proteinExistence type="predicted"/>
<accession>A0ABR0B721</accession>
<name>A0ABR0B721_9CRUS</name>